<dbReference type="InParanoid" id="C7ZBN4"/>
<feature type="non-terminal residue" evidence="1">
    <location>
        <position position="50"/>
    </location>
</feature>
<dbReference type="Proteomes" id="UP000005206">
    <property type="component" value="Chromosome 14"/>
</dbReference>
<protein>
    <submittedName>
        <fullName evidence="1">Uncharacterized protein</fullName>
    </submittedName>
</protein>
<keyword evidence="2" id="KW-1185">Reference proteome</keyword>
<dbReference type="AlphaFoldDB" id="C7ZBN4"/>
<dbReference type="KEGG" id="nhe:NECHADRAFT_9124"/>
<dbReference type="GeneID" id="9670631"/>
<dbReference type="EMBL" id="GG698915">
    <property type="protein sequence ID" value="EEU38595.1"/>
    <property type="molecule type" value="Genomic_DNA"/>
</dbReference>
<name>C7ZBN4_FUSV7</name>
<dbReference type="RefSeq" id="XP_003044308.1">
    <property type="nucleotide sequence ID" value="XM_003044262.1"/>
</dbReference>
<proteinExistence type="predicted"/>
<accession>C7ZBN4</accession>
<sequence>GKRWASNLVKRQPELRIRCFRGCDYKGAGCGGPEAICGGLYLLWHRRVGY</sequence>
<dbReference type="HOGENOM" id="CLU_3129799_0_0_1"/>
<evidence type="ECO:0000313" key="1">
    <source>
        <dbReference type="EMBL" id="EEU38595.1"/>
    </source>
</evidence>
<evidence type="ECO:0000313" key="2">
    <source>
        <dbReference type="Proteomes" id="UP000005206"/>
    </source>
</evidence>
<organism evidence="1 2">
    <name type="scientific">Fusarium vanettenii (strain ATCC MYA-4622 / CBS 123669 / FGSC 9596 / NRRL 45880 / 77-13-4)</name>
    <name type="common">Fusarium solani subsp. pisi</name>
    <dbReference type="NCBI Taxonomy" id="660122"/>
    <lineage>
        <taxon>Eukaryota</taxon>
        <taxon>Fungi</taxon>
        <taxon>Dikarya</taxon>
        <taxon>Ascomycota</taxon>
        <taxon>Pezizomycotina</taxon>
        <taxon>Sordariomycetes</taxon>
        <taxon>Hypocreomycetidae</taxon>
        <taxon>Hypocreales</taxon>
        <taxon>Nectriaceae</taxon>
        <taxon>Fusarium</taxon>
        <taxon>Fusarium solani species complex</taxon>
        <taxon>Fusarium vanettenii</taxon>
    </lineage>
</organism>
<reference evidence="1 2" key="1">
    <citation type="journal article" date="2009" name="PLoS Genet.">
        <title>The genome of Nectria haematococca: contribution of supernumerary chromosomes to gene expansion.</title>
        <authorList>
            <person name="Coleman J.J."/>
            <person name="Rounsley S.D."/>
            <person name="Rodriguez-Carres M."/>
            <person name="Kuo A."/>
            <person name="Wasmann C.C."/>
            <person name="Grimwood J."/>
            <person name="Schmutz J."/>
            <person name="Taga M."/>
            <person name="White G.J."/>
            <person name="Zhou S."/>
            <person name="Schwartz D.C."/>
            <person name="Freitag M."/>
            <person name="Ma L.J."/>
            <person name="Danchin E.G."/>
            <person name="Henrissat B."/>
            <person name="Coutinho P.M."/>
            <person name="Nelson D.R."/>
            <person name="Straney D."/>
            <person name="Napoli C.A."/>
            <person name="Barker B.M."/>
            <person name="Gribskov M."/>
            <person name="Rep M."/>
            <person name="Kroken S."/>
            <person name="Molnar I."/>
            <person name="Rensing C."/>
            <person name="Kennell J.C."/>
            <person name="Zamora J."/>
            <person name="Farman M.L."/>
            <person name="Selker E.U."/>
            <person name="Salamov A."/>
            <person name="Shapiro H."/>
            <person name="Pangilinan J."/>
            <person name="Lindquist E."/>
            <person name="Lamers C."/>
            <person name="Grigoriev I.V."/>
            <person name="Geiser D.M."/>
            <person name="Covert S.F."/>
            <person name="Temporini E."/>
            <person name="Vanetten H.D."/>
        </authorList>
    </citation>
    <scope>NUCLEOTIDE SEQUENCE [LARGE SCALE GENOMIC DNA]</scope>
    <source>
        <strain evidence="2">ATCC MYA-4622 / CBS 123669 / FGSC 9596 / NRRL 45880 / 77-13-4</strain>
    </source>
</reference>
<feature type="non-terminal residue" evidence="1">
    <location>
        <position position="1"/>
    </location>
</feature>
<gene>
    <name evidence="1" type="ORF">NECHADRAFT_9124</name>
</gene>
<dbReference type="OrthoDB" id="4839903at2759"/>
<dbReference type="VEuPathDB" id="FungiDB:NECHADRAFT_9124"/>